<organism evidence="6 7">
    <name type="scientific">Paucidesulfovibrio gracilis DSM 16080</name>
    <dbReference type="NCBI Taxonomy" id="1121449"/>
    <lineage>
        <taxon>Bacteria</taxon>
        <taxon>Pseudomonadati</taxon>
        <taxon>Thermodesulfobacteriota</taxon>
        <taxon>Desulfovibrionia</taxon>
        <taxon>Desulfovibrionales</taxon>
        <taxon>Desulfovibrionaceae</taxon>
        <taxon>Paucidesulfovibrio</taxon>
    </lineage>
</organism>
<evidence type="ECO:0000313" key="6">
    <source>
        <dbReference type="EMBL" id="SKA75183.1"/>
    </source>
</evidence>
<name>A0A1T4WD15_9BACT</name>
<protein>
    <submittedName>
        <fullName evidence="6">Branched-chain amino acid transport system substrate-binding protein</fullName>
    </submittedName>
</protein>
<proteinExistence type="inferred from homology"/>
<dbReference type="CDD" id="cd06342">
    <property type="entry name" value="PBP1_ABC_LIVBP-like"/>
    <property type="match status" value="1"/>
</dbReference>
<dbReference type="AlphaFoldDB" id="A0A1T4WD15"/>
<dbReference type="Proteomes" id="UP000190027">
    <property type="component" value="Unassembled WGS sequence"/>
</dbReference>
<evidence type="ECO:0000256" key="3">
    <source>
        <dbReference type="ARBA" id="ARBA00022729"/>
    </source>
</evidence>
<sequence>MKRFSLMAFLGVLLLGLLLAGCGGEEKKADEAASAGQAEEALPVLKIGSISPLTGPYSADGNDIANGVRAAIDVIKAQGGLEGFSDIVLFAEDTACDPKQAVAAANKLISEEVVGVVGAYCSSSTIPASATLDPEGIFTVTPGSTSPKVTERGLQHMFRICGRDDHQAPAAVKFMTDYLEAKTIFIVDDKTTYSQGLADEVAMNCEKVGIEVLAHDHVNQGDKDYSAVLTKVRQANPDVFYISLQNSATGALMLLQAKRMGIEAQCMGQDAVFHPQLIEIAKEAAEGACLTFGYTDTTTDTYKVFQEANAEYGKVGAYSAYAYDSAMCLFNAIRAAGSTDPAKVRAAMLELDFQGASKRVKFQPNGDSGSDYVVFKVMEGKLVPFWNPRTGEPF</sequence>
<keyword evidence="4" id="KW-0029">Amino-acid transport</keyword>
<reference evidence="6 7" key="1">
    <citation type="submission" date="2017-02" db="EMBL/GenBank/DDBJ databases">
        <authorList>
            <person name="Peterson S.W."/>
        </authorList>
    </citation>
    <scope>NUCLEOTIDE SEQUENCE [LARGE SCALE GENOMIC DNA]</scope>
    <source>
        <strain evidence="6 7">DSM 16080</strain>
    </source>
</reference>
<accession>A0A1T4WD15</accession>
<dbReference type="InterPro" id="IPR028082">
    <property type="entry name" value="Peripla_BP_I"/>
</dbReference>
<evidence type="ECO:0000259" key="5">
    <source>
        <dbReference type="Pfam" id="PF13458"/>
    </source>
</evidence>
<evidence type="ECO:0000256" key="4">
    <source>
        <dbReference type="ARBA" id="ARBA00022970"/>
    </source>
</evidence>
<dbReference type="InterPro" id="IPR000709">
    <property type="entry name" value="Leu_Ile_Val-bd"/>
</dbReference>
<evidence type="ECO:0000313" key="7">
    <source>
        <dbReference type="Proteomes" id="UP000190027"/>
    </source>
</evidence>
<dbReference type="GO" id="GO:0006865">
    <property type="term" value="P:amino acid transport"/>
    <property type="evidence" value="ECO:0007669"/>
    <property type="project" value="UniProtKB-KW"/>
</dbReference>
<dbReference type="STRING" id="1121449.SAMN02745704_00843"/>
<dbReference type="RefSeq" id="WP_200806765.1">
    <property type="nucleotide sequence ID" value="NZ_FUYC01000002.1"/>
</dbReference>
<evidence type="ECO:0000256" key="1">
    <source>
        <dbReference type="ARBA" id="ARBA00010062"/>
    </source>
</evidence>
<dbReference type="SUPFAM" id="SSF53822">
    <property type="entry name" value="Periplasmic binding protein-like I"/>
    <property type="match status" value="1"/>
</dbReference>
<keyword evidence="7" id="KW-1185">Reference proteome</keyword>
<dbReference type="PANTHER" id="PTHR47151">
    <property type="entry name" value="LEU/ILE/VAL-BINDING ABC TRANSPORTER SUBUNIT"/>
    <property type="match status" value="1"/>
</dbReference>
<dbReference type="EMBL" id="FUYC01000002">
    <property type="protein sequence ID" value="SKA75183.1"/>
    <property type="molecule type" value="Genomic_DNA"/>
</dbReference>
<feature type="domain" description="Leucine-binding protein" evidence="5">
    <location>
        <begin position="45"/>
        <end position="377"/>
    </location>
</feature>
<gene>
    <name evidence="6" type="ORF">SAMN02745704_00843</name>
</gene>
<dbReference type="PRINTS" id="PR00337">
    <property type="entry name" value="LEUILEVALBP"/>
</dbReference>
<evidence type="ECO:0000256" key="2">
    <source>
        <dbReference type="ARBA" id="ARBA00022448"/>
    </source>
</evidence>
<dbReference type="Pfam" id="PF13458">
    <property type="entry name" value="Peripla_BP_6"/>
    <property type="match status" value="1"/>
</dbReference>
<keyword evidence="3" id="KW-0732">Signal</keyword>
<comment type="similarity">
    <text evidence="1">Belongs to the leucine-binding protein family.</text>
</comment>
<keyword evidence="2" id="KW-0813">Transport</keyword>
<dbReference type="PROSITE" id="PS51257">
    <property type="entry name" value="PROKAR_LIPOPROTEIN"/>
    <property type="match status" value="1"/>
</dbReference>
<dbReference type="InterPro" id="IPR028081">
    <property type="entry name" value="Leu-bd"/>
</dbReference>
<dbReference type="PANTHER" id="PTHR47151:SF2">
    <property type="entry name" value="AMINO ACID BINDING PROTEIN"/>
    <property type="match status" value="1"/>
</dbReference>
<dbReference type="Gene3D" id="3.40.50.2300">
    <property type="match status" value="2"/>
</dbReference>